<feature type="signal peptide" evidence="1">
    <location>
        <begin position="1"/>
        <end position="19"/>
    </location>
</feature>
<proteinExistence type="predicted"/>
<dbReference type="RefSeq" id="WP_027315505.1">
    <property type="nucleotide sequence ID" value="NZ_JACIDC010000004.1"/>
</dbReference>
<comment type="caution">
    <text evidence="2">The sequence shown here is derived from an EMBL/GenBank/DDBJ whole genome shotgun (WGS) entry which is preliminary data.</text>
</comment>
<protein>
    <submittedName>
        <fullName evidence="2">Uncharacterized protein</fullName>
    </submittedName>
</protein>
<organism evidence="2 3">
    <name type="scientific">Microvirga flocculans</name>
    <dbReference type="NCBI Taxonomy" id="217168"/>
    <lineage>
        <taxon>Bacteria</taxon>
        <taxon>Pseudomonadati</taxon>
        <taxon>Pseudomonadota</taxon>
        <taxon>Alphaproteobacteria</taxon>
        <taxon>Hyphomicrobiales</taxon>
        <taxon>Methylobacteriaceae</taxon>
        <taxon>Microvirga</taxon>
    </lineage>
</organism>
<keyword evidence="1" id="KW-0732">Signal</keyword>
<dbReference type="EMBL" id="JACIDC010000004">
    <property type="protein sequence ID" value="MBB4039933.1"/>
    <property type="molecule type" value="Genomic_DNA"/>
</dbReference>
<evidence type="ECO:0000313" key="3">
    <source>
        <dbReference type="Proteomes" id="UP000519439"/>
    </source>
</evidence>
<feature type="chain" id="PRO_5030558466" evidence="1">
    <location>
        <begin position="20"/>
        <end position="165"/>
    </location>
</feature>
<reference evidence="2 3" key="1">
    <citation type="submission" date="2020-08" db="EMBL/GenBank/DDBJ databases">
        <title>Genomic Encyclopedia of Type Strains, Phase IV (KMG-IV): sequencing the most valuable type-strain genomes for metagenomic binning, comparative biology and taxonomic classification.</title>
        <authorList>
            <person name="Goeker M."/>
        </authorList>
    </citation>
    <scope>NUCLEOTIDE SEQUENCE [LARGE SCALE GENOMIC DNA]</scope>
    <source>
        <strain evidence="2 3">DSM 15743</strain>
    </source>
</reference>
<gene>
    <name evidence="2" type="ORF">GGR34_001580</name>
</gene>
<evidence type="ECO:0000256" key="1">
    <source>
        <dbReference type="SAM" id="SignalP"/>
    </source>
</evidence>
<accession>A0A7W6N810</accession>
<dbReference type="AlphaFoldDB" id="A0A7W6N810"/>
<name>A0A7W6N810_9HYPH</name>
<keyword evidence="3" id="KW-1185">Reference proteome</keyword>
<sequence>MKKPIAAVVASLMAGTAHARVSCEDFKAKVNDTLQGQGKTALEWERASSFKGFNSVNPSASGIKAAIECNDAGELVELGASVPSLDDADKTAEPVFVRGMLLAIDPKLTSVQADDLATKARQRLVSLSKATGSYRMPMPGYVVTFERAPGFKGGVRFRYELEPGR</sequence>
<dbReference type="Proteomes" id="UP000519439">
    <property type="component" value="Unassembled WGS sequence"/>
</dbReference>
<evidence type="ECO:0000313" key="2">
    <source>
        <dbReference type="EMBL" id="MBB4039933.1"/>
    </source>
</evidence>